<feature type="domain" description="FAD-binding FR-type" evidence="3">
    <location>
        <begin position="380"/>
        <end position="492"/>
    </location>
</feature>
<comment type="cofactor">
    <cofactor evidence="1">
        <name>FAD</name>
        <dbReference type="ChEBI" id="CHEBI:57692"/>
    </cofactor>
</comment>
<feature type="compositionally biased region" description="Low complexity" evidence="2">
    <location>
        <begin position="132"/>
        <end position="145"/>
    </location>
</feature>
<dbReference type="Gene3D" id="3.40.50.80">
    <property type="entry name" value="Nucleotide-binding domain of ferredoxin-NADP reductase (FNR) module"/>
    <property type="match status" value="1"/>
</dbReference>
<dbReference type="InterPro" id="IPR039261">
    <property type="entry name" value="FNR_nucleotide-bd"/>
</dbReference>
<feature type="compositionally biased region" description="Low complexity" evidence="2">
    <location>
        <begin position="192"/>
        <end position="213"/>
    </location>
</feature>
<dbReference type="PROSITE" id="PS51384">
    <property type="entry name" value="FAD_FR"/>
    <property type="match status" value="1"/>
</dbReference>
<accession>A0ABP6AWR6</accession>
<organism evidence="4 5">
    <name type="scientific">Pilimelia columellifera subsp. columellifera</name>
    <dbReference type="NCBI Taxonomy" id="706583"/>
    <lineage>
        <taxon>Bacteria</taxon>
        <taxon>Bacillati</taxon>
        <taxon>Actinomycetota</taxon>
        <taxon>Actinomycetes</taxon>
        <taxon>Micromonosporales</taxon>
        <taxon>Micromonosporaceae</taxon>
        <taxon>Pilimelia</taxon>
    </lineage>
</organism>
<feature type="compositionally biased region" description="Gly residues" evidence="2">
    <location>
        <begin position="106"/>
        <end position="125"/>
    </location>
</feature>
<dbReference type="PANTHER" id="PTHR47354:SF5">
    <property type="entry name" value="PROTEIN RFBI"/>
    <property type="match status" value="1"/>
</dbReference>
<evidence type="ECO:0000313" key="4">
    <source>
        <dbReference type="EMBL" id="GAA2526031.1"/>
    </source>
</evidence>
<dbReference type="InterPro" id="IPR017927">
    <property type="entry name" value="FAD-bd_FR_type"/>
</dbReference>
<dbReference type="EMBL" id="BAAARY010000011">
    <property type="protein sequence ID" value="GAA2526031.1"/>
    <property type="molecule type" value="Genomic_DNA"/>
</dbReference>
<reference evidence="5" key="1">
    <citation type="journal article" date="2019" name="Int. J. Syst. Evol. Microbiol.">
        <title>The Global Catalogue of Microorganisms (GCM) 10K type strain sequencing project: providing services to taxonomists for standard genome sequencing and annotation.</title>
        <authorList>
            <consortium name="The Broad Institute Genomics Platform"/>
            <consortium name="The Broad Institute Genome Sequencing Center for Infectious Disease"/>
            <person name="Wu L."/>
            <person name="Ma J."/>
        </authorList>
    </citation>
    <scope>NUCLEOTIDE SEQUENCE [LARGE SCALE GENOMIC DNA]</scope>
    <source>
        <strain evidence="5">JCM 3367</strain>
    </source>
</reference>
<dbReference type="Proteomes" id="UP001499978">
    <property type="component" value="Unassembled WGS sequence"/>
</dbReference>
<evidence type="ECO:0000256" key="2">
    <source>
        <dbReference type="SAM" id="MobiDB-lite"/>
    </source>
</evidence>
<dbReference type="InterPro" id="IPR009050">
    <property type="entry name" value="Globin-like_sf"/>
</dbReference>
<comment type="caution">
    <text evidence="4">The sequence shown here is derived from an EMBL/GenBank/DDBJ whole genome shotgun (WGS) entry which is preliminary data.</text>
</comment>
<name>A0ABP6AWR6_9ACTN</name>
<feature type="compositionally biased region" description="Gly residues" evidence="2">
    <location>
        <begin position="146"/>
        <end position="160"/>
    </location>
</feature>
<gene>
    <name evidence="4" type="ORF">GCM10010201_25950</name>
</gene>
<feature type="region of interest" description="Disordered" evidence="2">
    <location>
        <begin position="106"/>
        <end position="271"/>
    </location>
</feature>
<feature type="compositionally biased region" description="Gly residues" evidence="2">
    <location>
        <begin position="167"/>
        <end position="176"/>
    </location>
</feature>
<dbReference type="SUPFAM" id="SSF63380">
    <property type="entry name" value="Riboflavin synthase domain-like"/>
    <property type="match status" value="1"/>
</dbReference>
<dbReference type="SUPFAM" id="SSF46458">
    <property type="entry name" value="Globin-like"/>
    <property type="match status" value="1"/>
</dbReference>
<dbReference type="RefSeq" id="WP_344172684.1">
    <property type="nucleotide sequence ID" value="NZ_BAAARY010000011.1"/>
</dbReference>
<feature type="compositionally biased region" description="Low complexity" evidence="2">
    <location>
        <begin position="224"/>
        <end position="235"/>
    </location>
</feature>
<dbReference type="Gene3D" id="2.40.30.10">
    <property type="entry name" value="Translation factors"/>
    <property type="match status" value="1"/>
</dbReference>
<feature type="compositionally biased region" description="Polar residues" evidence="2">
    <location>
        <begin position="258"/>
        <end position="267"/>
    </location>
</feature>
<evidence type="ECO:0000259" key="3">
    <source>
        <dbReference type="PROSITE" id="PS51384"/>
    </source>
</evidence>
<keyword evidence="5" id="KW-1185">Reference proteome</keyword>
<feature type="compositionally biased region" description="Pro residues" evidence="2">
    <location>
        <begin position="214"/>
        <end position="223"/>
    </location>
</feature>
<dbReference type="Gene3D" id="1.10.490.10">
    <property type="entry name" value="Globins"/>
    <property type="match status" value="1"/>
</dbReference>
<dbReference type="SUPFAM" id="SSF52343">
    <property type="entry name" value="Ferredoxin reductase-like, C-terminal NADP-linked domain"/>
    <property type="match status" value="1"/>
</dbReference>
<evidence type="ECO:0000313" key="5">
    <source>
        <dbReference type="Proteomes" id="UP001499978"/>
    </source>
</evidence>
<dbReference type="PANTHER" id="PTHR47354">
    <property type="entry name" value="NADH OXIDOREDUCTASE HCR"/>
    <property type="match status" value="1"/>
</dbReference>
<evidence type="ECO:0000256" key="1">
    <source>
        <dbReference type="ARBA" id="ARBA00001974"/>
    </source>
</evidence>
<dbReference type="InterPro" id="IPR050415">
    <property type="entry name" value="MRET"/>
</dbReference>
<proteinExistence type="predicted"/>
<protein>
    <recommendedName>
        <fullName evidence="3">FAD-binding FR-type domain-containing protein</fullName>
    </recommendedName>
</protein>
<dbReference type="InterPro" id="IPR012292">
    <property type="entry name" value="Globin/Proto"/>
</dbReference>
<dbReference type="InterPro" id="IPR017938">
    <property type="entry name" value="Riboflavin_synthase-like_b-brl"/>
</dbReference>
<sequence>MQGLIQMLRQAVTDAQGPAGATATATAAVVARARGGRLSALLADGPAPGATPLLPALQAGLREGLAAAGGAGAVTRAVLAYLAESAATRASGLGGIPAGGARGATVGPGGLPGAPGPGGGPGEGLVGDSPSAAGLPAGARPVGPAAGSGIGAAGGSGPGEEGPAAGRSGGPGGGAPAGSPVSPGAGGPPAGAPAAPAGAGTGVTSVGAGAAPGSPLPVGPGPPAAAGRGDASAPGVGTALPAPGGDPGGNTRPVVTRTAPSTPSTGVPATPGRATPADLLALLPANPQAQGEQLGRAVSWLADNLGRPHLVATGAAQLGPAAVALGMSPERLDQMGALLADAARAAGAPWTAEARTAWEATSRLVARWVAQGAAASGYEPPFWTATVIDHELRRADLAVIRVRTFLPYPYLAGQVAPVETAHHRDQWRPCWVATAPTGDNVIELHVRAYQEDPVGLALVGRIAAGETVRLRPAAGDLPMAVESGPAGALLLAEDTGVAPMLAILADLRERGDPRPARLIWLPTPGQEPYARDALTALADEHRQVTELDGMVPLAEALAADGPWDGWGVAVAGTPTGVAAMLTAAGFADISTAQTWHVQIGPDD</sequence>